<comment type="caution">
    <text evidence="3">The sequence shown here is derived from an EMBL/GenBank/DDBJ whole genome shotgun (WGS) entry which is preliminary data.</text>
</comment>
<sequence length="108" mass="12051">MQVKSILTHVTYDDKHPKLEVLLDTERSREIRIAFQSGQHLKEHQAAVPILIQVVEGEIDFGTEGGRQALPTGTLIALEPNVPHDLIATKQSIVRLSLHKDVDGRVDK</sequence>
<dbReference type="InterPro" id="IPR014710">
    <property type="entry name" value="RmlC-like_jellyroll"/>
</dbReference>
<dbReference type="SUPFAM" id="SSF51182">
    <property type="entry name" value="RmlC-like cupins"/>
    <property type="match status" value="1"/>
</dbReference>
<evidence type="ECO:0000313" key="3">
    <source>
        <dbReference type="EMBL" id="MFD2546440.1"/>
    </source>
</evidence>
<keyword evidence="1" id="KW-0238">DNA-binding</keyword>
<gene>
    <name evidence="3" type="ORF">ACFSR5_02140</name>
</gene>
<dbReference type="Proteomes" id="UP001597545">
    <property type="component" value="Unassembled WGS sequence"/>
</dbReference>
<dbReference type="Pfam" id="PF02311">
    <property type="entry name" value="AraC_binding"/>
    <property type="match status" value="1"/>
</dbReference>
<evidence type="ECO:0000313" key="4">
    <source>
        <dbReference type="Proteomes" id="UP001597545"/>
    </source>
</evidence>
<reference evidence="4" key="1">
    <citation type="journal article" date="2019" name="Int. J. Syst. Evol. Microbiol.">
        <title>The Global Catalogue of Microorganisms (GCM) 10K type strain sequencing project: providing services to taxonomists for standard genome sequencing and annotation.</title>
        <authorList>
            <consortium name="The Broad Institute Genomics Platform"/>
            <consortium name="The Broad Institute Genome Sequencing Center for Infectious Disease"/>
            <person name="Wu L."/>
            <person name="Ma J."/>
        </authorList>
    </citation>
    <scope>NUCLEOTIDE SEQUENCE [LARGE SCALE GENOMIC DNA]</scope>
    <source>
        <strain evidence="4">KCTC 42662</strain>
    </source>
</reference>
<keyword evidence="4" id="KW-1185">Reference proteome</keyword>
<dbReference type="Gene3D" id="2.60.120.10">
    <property type="entry name" value="Jelly Rolls"/>
    <property type="match status" value="1"/>
</dbReference>
<evidence type="ECO:0000256" key="1">
    <source>
        <dbReference type="ARBA" id="ARBA00023125"/>
    </source>
</evidence>
<accession>A0ABW5KEK3</accession>
<feature type="domain" description="AraC-type arabinose-binding/dimerisation" evidence="2">
    <location>
        <begin position="40"/>
        <end position="90"/>
    </location>
</feature>
<protein>
    <submittedName>
        <fullName evidence="3">AraC family ligand binding domain-containing protein</fullName>
    </submittedName>
</protein>
<evidence type="ECO:0000259" key="2">
    <source>
        <dbReference type="Pfam" id="PF02311"/>
    </source>
</evidence>
<dbReference type="InterPro" id="IPR003313">
    <property type="entry name" value="AraC-bd"/>
</dbReference>
<dbReference type="InterPro" id="IPR011051">
    <property type="entry name" value="RmlC_Cupin_sf"/>
</dbReference>
<proteinExistence type="predicted"/>
<organism evidence="3 4">
    <name type="scientific">Sphingobacterium suaedae</name>
    <dbReference type="NCBI Taxonomy" id="1686402"/>
    <lineage>
        <taxon>Bacteria</taxon>
        <taxon>Pseudomonadati</taxon>
        <taxon>Bacteroidota</taxon>
        <taxon>Sphingobacteriia</taxon>
        <taxon>Sphingobacteriales</taxon>
        <taxon>Sphingobacteriaceae</taxon>
        <taxon>Sphingobacterium</taxon>
    </lineage>
</organism>
<dbReference type="RefSeq" id="WP_380900228.1">
    <property type="nucleotide sequence ID" value="NZ_JBHUEG010000002.1"/>
</dbReference>
<dbReference type="EMBL" id="JBHULR010000001">
    <property type="protein sequence ID" value="MFD2546440.1"/>
    <property type="molecule type" value="Genomic_DNA"/>
</dbReference>
<name>A0ABW5KEK3_9SPHI</name>